<dbReference type="EMBL" id="JASJQH010006883">
    <property type="protein sequence ID" value="KAK9729280.1"/>
    <property type="molecule type" value="Genomic_DNA"/>
</dbReference>
<evidence type="ECO:0000256" key="7">
    <source>
        <dbReference type="ARBA" id="ARBA00022927"/>
    </source>
</evidence>
<evidence type="ECO:0000256" key="3">
    <source>
        <dbReference type="ARBA" id="ARBA00015352"/>
    </source>
</evidence>
<evidence type="ECO:0000256" key="2">
    <source>
        <dbReference type="ARBA" id="ARBA00011799"/>
    </source>
</evidence>
<dbReference type="SUPFAM" id="SSF48371">
    <property type="entry name" value="ARM repeat"/>
    <property type="match status" value="1"/>
</dbReference>
<dbReference type="InterPro" id="IPR031884">
    <property type="entry name" value="Sil1_fungi"/>
</dbReference>
<evidence type="ECO:0000256" key="8">
    <source>
        <dbReference type="ARBA" id="ARBA00023010"/>
    </source>
</evidence>
<dbReference type="InterPro" id="IPR016024">
    <property type="entry name" value="ARM-type_fold"/>
</dbReference>
<comment type="caution">
    <text evidence="10">The sequence shown here is derived from an EMBL/GenBank/DDBJ whole genome shotgun (WGS) entry which is preliminary data.</text>
</comment>
<organism evidence="10 11">
    <name type="scientific">Basidiobolus ranarum</name>
    <dbReference type="NCBI Taxonomy" id="34480"/>
    <lineage>
        <taxon>Eukaryota</taxon>
        <taxon>Fungi</taxon>
        <taxon>Fungi incertae sedis</taxon>
        <taxon>Zoopagomycota</taxon>
        <taxon>Entomophthoromycotina</taxon>
        <taxon>Basidiobolomycetes</taxon>
        <taxon>Basidiobolales</taxon>
        <taxon>Basidiobolaceae</taxon>
        <taxon>Basidiobolus</taxon>
    </lineage>
</organism>
<dbReference type="PANTHER" id="PTHR19316:SF18">
    <property type="entry name" value="HSP70-BINDING PROTEIN 1"/>
    <property type="match status" value="1"/>
</dbReference>
<evidence type="ECO:0000256" key="4">
    <source>
        <dbReference type="ARBA" id="ARBA00022448"/>
    </source>
</evidence>
<feature type="signal peptide" evidence="9">
    <location>
        <begin position="1"/>
        <end position="26"/>
    </location>
</feature>
<dbReference type="InterPro" id="IPR050693">
    <property type="entry name" value="Hsp70_NEF-Inhibitors"/>
</dbReference>
<name>A0ABR2WB66_9FUNG</name>
<dbReference type="Proteomes" id="UP001479436">
    <property type="component" value="Unassembled WGS sequence"/>
</dbReference>
<keyword evidence="4" id="KW-0813">Transport</keyword>
<accession>A0ABR2WB66</accession>
<dbReference type="Pfam" id="PF16782">
    <property type="entry name" value="SIL1"/>
    <property type="match status" value="1"/>
</dbReference>
<keyword evidence="6" id="KW-0256">Endoplasmic reticulum</keyword>
<reference evidence="10 11" key="1">
    <citation type="submission" date="2023-04" db="EMBL/GenBank/DDBJ databases">
        <title>Genome of Basidiobolus ranarum AG-B5.</title>
        <authorList>
            <person name="Stajich J.E."/>
            <person name="Carter-House D."/>
            <person name="Gryganskyi A."/>
        </authorList>
    </citation>
    <scope>NUCLEOTIDE SEQUENCE [LARGE SCALE GENOMIC DNA]</scope>
    <source>
        <strain evidence="10 11">AG-B5</strain>
    </source>
</reference>
<feature type="chain" id="PRO_5045130532" description="Nucleotide exchange factor SIL1" evidence="9">
    <location>
        <begin position="27"/>
        <end position="406"/>
    </location>
</feature>
<evidence type="ECO:0000256" key="9">
    <source>
        <dbReference type="SAM" id="SignalP"/>
    </source>
</evidence>
<evidence type="ECO:0000256" key="5">
    <source>
        <dbReference type="ARBA" id="ARBA00022729"/>
    </source>
</evidence>
<proteinExistence type="inferred from homology"/>
<keyword evidence="11" id="KW-1185">Reference proteome</keyword>
<keyword evidence="5 9" id="KW-0732">Signal</keyword>
<evidence type="ECO:0000256" key="1">
    <source>
        <dbReference type="ARBA" id="ARBA00010588"/>
    </source>
</evidence>
<comment type="similarity">
    <text evidence="1">Belongs to the SIL1 family.</text>
</comment>
<keyword evidence="8" id="KW-0811">Translocation</keyword>
<keyword evidence="7" id="KW-0653">Protein transport</keyword>
<dbReference type="Gene3D" id="1.25.10.10">
    <property type="entry name" value="Leucine-rich Repeat Variant"/>
    <property type="match status" value="1"/>
</dbReference>
<evidence type="ECO:0000313" key="10">
    <source>
        <dbReference type="EMBL" id="KAK9729280.1"/>
    </source>
</evidence>
<comment type="subunit">
    <text evidence="2">Interacts with KAR2.</text>
</comment>
<evidence type="ECO:0000256" key="6">
    <source>
        <dbReference type="ARBA" id="ARBA00022824"/>
    </source>
</evidence>
<sequence length="406" mass="46117">MFPRYRPFVLLVILVLSISFISSIQASGDSSNEDVICVEDGSCYPRLFEPTTEFQKIKAGQDLPPGLHVRLNIYTGEKEAKLMDNEDTTPDLSLSINREDEGYSVVPLDNVTESVEQSVEDVDSQKFSTPPADTSKPNAKIPISDHQRFVADLEVIMKPHDFDENRLSEALDSMEDLVHEIDFGKLLAKDDGLSAVVNLMSPKWPVDIRLKSATIIGSAVQNNPPVQHSALKLDLVSRVLENISSEQHPKVLSRYMYAFSSIVRGNKQAIRIVNERNGLTRLAELYPKHQNEDFQKKCAVFVTDFLNPDMEEAEELTEQIETSYNVLRSEEMEQWCNHLQRTLLNSSIGQDTKEKTIRGLSMIKSQASESCLINSELQPWIKLELSEFENDQDFDEYVRMLRSLEQ</sequence>
<evidence type="ECO:0000313" key="11">
    <source>
        <dbReference type="Proteomes" id="UP001479436"/>
    </source>
</evidence>
<gene>
    <name evidence="10" type="primary">SIL1</name>
    <name evidence="10" type="ORF">K7432_000430</name>
</gene>
<dbReference type="PANTHER" id="PTHR19316">
    <property type="entry name" value="PROTEIN FOLDING REGULATOR"/>
    <property type="match status" value="1"/>
</dbReference>
<protein>
    <recommendedName>
        <fullName evidence="3">Nucleotide exchange factor SIL1</fullName>
    </recommendedName>
</protein>
<dbReference type="InterPro" id="IPR011989">
    <property type="entry name" value="ARM-like"/>
</dbReference>